<organism evidence="2 3">
    <name type="scientific">Folsomia candida</name>
    <name type="common">Springtail</name>
    <dbReference type="NCBI Taxonomy" id="158441"/>
    <lineage>
        <taxon>Eukaryota</taxon>
        <taxon>Metazoa</taxon>
        <taxon>Ecdysozoa</taxon>
        <taxon>Arthropoda</taxon>
        <taxon>Hexapoda</taxon>
        <taxon>Collembola</taxon>
        <taxon>Entomobryomorpha</taxon>
        <taxon>Isotomoidea</taxon>
        <taxon>Isotomidae</taxon>
        <taxon>Proisotominae</taxon>
        <taxon>Folsomia</taxon>
    </lineage>
</organism>
<protein>
    <submittedName>
        <fullName evidence="2">Uncharacterized protein</fullName>
    </submittedName>
</protein>
<feature type="transmembrane region" description="Helical" evidence="1">
    <location>
        <begin position="6"/>
        <end position="30"/>
    </location>
</feature>
<dbReference type="Proteomes" id="UP000198287">
    <property type="component" value="Unassembled WGS sequence"/>
</dbReference>
<gene>
    <name evidence="2" type="ORF">Fcan01_19066</name>
</gene>
<dbReference type="AlphaFoldDB" id="A0A226DLQ6"/>
<name>A0A226DLQ6_FOLCA</name>
<evidence type="ECO:0000256" key="1">
    <source>
        <dbReference type="SAM" id="Phobius"/>
    </source>
</evidence>
<evidence type="ECO:0000313" key="2">
    <source>
        <dbReference type="EMBL" id="OXA46153.1"/>
    </source>
</evidence>
<keyword evidence="1" id="KW-0812">Transmembrane</keyword>
<sequence length="133" mass="14933">MVLSEVFLPSLVLLFGIGNILSTFISMSYLRDGKLFQNFGHFYFLLISLETYLGSLCLGTLSGKVNRVSIQFVQNLAKRSGIAGYLVLRKKIKACAPIRIRFGSNYFTILTPLVIIGICIKWTVKFLLVKTEC</sequence>
<evidence type="ECO:0000313" key="3">
    <source>
        <dbReference type="Proteomes" id="UP000198287"/>
    </source>
</evidence>
<comment type="caution">
    <text evidence="2">The sequence shown here is derived from an EMBL/GenBank/DDBJ whole genome shotgun (WGS) entry which is preliminary data.</text>
</comment>
<keyword evidence="3" id="KW-1185">Reference proteome</keyword>
<dbReference type="EMBL" id="LNIX01000016">
    <property type="protein sequence ID" value="OXA46153.1"/>
    <property type="molecule type" value="Genomic_DNA"/>
</dbReference>
<keyword evidence="1" id="KW-1133">Transmembrane helix</keyword>
<feature type="transmembrane region" description="Helical" evidence="1">
    <location>
        <begin position="42"/>
        <end position="61"/>
    </location>
</feature>
<accession>A0A226DLQ6</accession>
<feature type="transmembrane region" description="Helical" evidence="1">
    <location>
        <begin position="106"/>
        <end position="128"/>
    </location>
</feature>
<keyword evidence="1" id="KW-0472">Membrane</keyword>
<proteinExistence type="predicted"/>
<reference evidence="2 3" key="1">
    <citation type="submission" date="2015-12" db="EMBL/GenBank/DDBJ databases">
        <title>The genome of Folsomia candida.</title>
        <authorList>
            <person name="Faddeeva A."/>
            <person name="Derks M.F."/>
            <person name="Anvar Y."/>
            <person name="Smit S."/>
            <person name="Van Straalen N."/>
            <person name="Roelofs D."/>
        </authorList>
    </citation>
    <scope>NUCLEOTIDE SEQUENCE [LARGE SCALE GENOMIC DNA]</scope>
    <source>
        <strain evidence="2 3">VU population</strain>
        <tissue evidence="2">Whole body</tissue>
    </source>
</reference>